<keyword evidence="1" id="KW-0812">Transmembrane</keyword>
<dbReference type="Proteomes" id="UP000236729">
    <property type="component" value="Unassembled WGS sequence"/>
</dbReference>
<reference evidence="2" key="1">
    <citation type="submission" date="2016-10" db="EMBL/GenBank/DDBJ databases">
        <authorList>
            <person name="de Groot N.N."/>
        </authorList>
    </citation>
    <scope>NUCLEOTIDE SEQUENCE [LARGE SCALE GENOMIC DNA]</scope>
    <source>
        <strain evidence="2">ATCC 20501</strain>
    </source>
</reference>
<keyword evidence="4" id="KW-1185">Reference proteome</keyword>
<gene>
    <name evidence="2" type="ORF">SAMN02982929_03051</name>
    <name evidence="3" type="ORF">SAMN05216506_101291</name>
</gene>
<keyword evidence="1" id="KW-1133">Transmembrane helix</keyword>
<evidence type="ECO:0000313" key="4">
    <source>
        <dbReference type="Proteomes" id="UP000199690"/>
    </source>
</evidence>
<keyword evidence="1" id="KW-0472">Membrane</keyword>
<proteinExistence type="predicted"/>
<accession>A0A1H6C2C4</accession>
<evidence type="ECO:0000256" key="1">
    <source>
        <dbReference type="SAM" id="Phobius"/>
    </source>
</evidence>
<dbReference type="EMBL" id="FOME01000001">
    <property type="protein sequence ID" value="SFC24924.1"/>
    <property type="molecule type" value="Genomic_DNA"/>
</dbReference>
<dbReference type="RefSeq" id="WP_170210311.1">
    <property type="nucleotide sequence ID" value="NZ_FNVB01000004.1"/>
</dbReference>
<evidence type="ECO:0000313" key="3">
    <source>
        <dbReference type="EMBL" id="SFC24924.1"/>
    </source>
</evidence>
<protein>
    <submittedName>
        <fullName evidence="2">Uncharacterized protein</fullName>
    </submittedName>
</protein>
<accession>A0A1I1HLU5</accession>
<dbReference type="Proteomes" id="UP000199690">
    <property type="component" value="Unassembled WGS sequence"/>
</dbReference>
<organism evidence="2 5">
    <name type="scientific">Saccharopolyspora kobensis</name>
    <dbReference type="NCBI Taxonomy" id="146035"/>
    <lineage>
        <taxon>Bacteria</taxon>
        <taxon>Bacillati</taxon>
        <taxon>Actinomycetota</taxon>
        <taxon>Actinomycetes</taxon>
        <taxon>Pseudonocardiales</taxon>
        <taxon>Pseudonocardiaceae</taxon>
        <taxon>Saccharopolyspora</taxon>
    </lineage>
</organism>
<evidence type="ECO:0000313" key="2">
    <source>
        <dbReference type="EMBL" id="SEG67108.1"/>
    </source>
</evidence>
<name>A0A1H6C2C4_9PSEU</name>
<dbReference type="AlphaFoldDB" id="A0A1H6C2C4"/>
<feature type="transmembrane region" description="Helical" evidence="1">
    <location>
        <begin position="32"/>
        <end position="51"/>
    </location>
</feature>
<sequence>MGDVLPILLLALAGFLVGGVYATWKTARGFAIMLAVAAVMAIAGGIGWMIYG</sequence>
<reference evidence="4 5" key="2">
    <citation type="submission" date="2016-10" db="EMBL/GenBank/DDBJ databases">
        <authorList>
            <person name="Varghese N."/>
            <person name="Submissions S."/>
        </authorList>
    </citation>
    <scope>NUCLEOTIDE SEQUENCE [LARGE SCALE GENOMIC DNA]</scope>
    <source>
        <strain evidence="5">ATCC 20501</strain>
        <strain evidence="3 4">CGMCC 4.3529</strain>
    </source>
</reference>
<evidence type="ECO:0000313" key="5">
    <source>
        <dbReference type="Proteomes" id="UP000236729"/>
    </source>
</evidence>
<dbReference type="EMBL" id="FNVB01000004">
    <property type="protein sequence ID" value="SEG67108.1"/>
    <property type="molecule type" value="Genomic_DNA"/>
</dbReference>